<organism evidence="1">
    <name type="scientific">Arundo donax</name>
    <name type="common">Giant reed</name>
    <name type="synonym">Donax arundinaceus</name>
    <dbReference type="NCBI Taxonomy" id="35708"/>
    <lineage>
        <taxon>Eukaryota</taxon>
        <taxon>Viridiplantae</taxon>
        <taxon>Streptophyta</taxon>
        <taxon>Embryophyta</taxon>
        <taxon>Tracheophyta</taxon>
        <taxon>Spermatophyta</taxon>
        <taxon>Magnoliopsida</taxon>
        <taxon>Liliopsida</taxon>
        <taxon>Poales</taxon>
        <taxon>Poaceae</taxon>
        <taxon>PACMAD clade</taxon>
        <taxon>Arundinoideae</taxon>
        <taxon>Arundineae</taxon>
        <taxon>Arundo</taxon>
    </lineage>
</organism>
<sequence length="55" mass="5934">MIVGEHPVWRYSMPFAASSAISRRLSQLVIFSSAAPVNISKSLNSFVCFSMGAAI</sequence>
<evidence type="ECO:0000313" key="1">
    <source>
        <dbReference type="EMBL" id="JAD86568.1"/>
    </source>
</evidence>
<dbReference type="EMBL" id="GBRH01211327">
    <property type="protein sequence ID" value="JAD86568.1"/>
    <property type="molecule type" value="Transcribed_RNA"/>
</dbReference>
<protein>
    <submittedName>
        <fullName evidence="1">Uncharacterized protein</fullName>
    </submittedName>
</protein>
<accession>A0A0A9DIT3</accession>
<proteinExistence type="predicted"/>
<dbReference type="AlphaFoldDB" id="A0A0A9DIT3"/>
<name>A0A0A9DIT3_ARUDO</name>
<reference evidence="1" key="2">
    <citation type="journal article" date="2015" name="Data Brief">
        <title>Shoot transcriptome of the giant reed, Arundo donax.</title>
        <authorList>
            <person name="Barrero R.A."/>
            <person name="Guerrero F.D."/>
            <person name="Moolhuijzen P."/>
            <person name="Goolsby J.A."/>
            <person name="Tidwell J."/>
            <person name="Bellgard S.E."/>
            <person name="Bellgard M.I."/>
        </authorList>
    </citation>
    <scope>NUCLEOTIDE SEQUENCE</scope>
    <source>
        <tissue evidence="1">Shoot tissue taken approximately 20 cm above the soil surface</tissue>
    </source>
</reference>
<reference evidence="1" key="1">
    <citation type="submission" date="2014-09" db="EMBL/GenBank/DDBJ databases">
        <authorList>
            <person name="Magalhaes I.L.F."/>
            <person name="Oliveira U."/>
            <person name="Santos F.R."/>
            <person name="Vidigal T.H.D.A."/>
            <person name="Brescovit A.D."/>
            <person name="Santos A.J."/>
        </authorList>
    </citation>
    <scope>NUCLEOTIDE SEQUENCE</scope>
    <source>
        <tissue evidence="1">Shoot tissue taken approximately 20 cm above the soil surface</tissue>
    </source>
</reference>